<dbReference type="RefSeq" id="WP_077494190.1">
    <property type="nucleotide sequence ID" value="NZ_MLHG01000043.1"/>
</dbReference>
<dbReference type="Pfam" id="PF13440">
    <property type="entry name" value="Polysacc_synt_3"/>
    <property type="match status" value="1"/>
</dbReference>
<dbReference type="PANTHER" id="PTHR30250:SF11">
    <property type="entry name" value="O-ANTIGEN TRANSPORTER-RELATED"/>
    <property type="match status" value="1"/>
</dbReference>
<comment type="subcellular location">
    <subcellularLocation>
        <location evidence="1">Cell membrane</location>
        <topology evidence="1">Multi-pass membrane protein</topology>
    </subcellularLocation>
</comment>
<evidence type="ECO:0000256" key="6">
    <source>
        <dbReference type="SAM" id="Phobius"/>
    </source>
</evidence>
<dbReference type="EMBL" id="MLHG01000043">
    <property type="protein sequence ID" value="OOF39307.1"/>
    <property type="molecule type" value="Genomic_DNA"/>
</dbReference>
<feature type="transmembrane region" description="Helical" evidence="6">
    <location>
        <begin position="169"/>
        <end position="190"/>
    </location>
</feature>
<dbReference type="CDD" id="cd13128">
    <property type="entry name" value="MATE_Wzx_like"/>
    <property type="match status" value="1"/>
</dbReference>
<dbReference type="PANTHER" id="PTHR30250">
    <property type="entry name" value="PST FAMILY PREDICTED COLANIC ACID TRANSPORTER"/>
    <property type="match status" value="1"/>
</dbReference>
<evidence type="ECO:0000256" key="4">
    <source>
        <dbReference type="ARBA" id="ARBA00022989"/>
    </source>
</evidence>
<keyword evidence="2" id="KW-1003">Cell membrane</keyword>
<dbReference type="AlphaFoldDB" id="A0A1V3IF57"/>
<dbReference type="STRING" id="1908257.BKK47_07075"/>
<feature type="transmembrane region" description="Helical" evidence="6">
    <location>
        <begin position="37"/>
        <end position="63"/>
    </location>
</feature>
<feature type="transmembrane region" description="Helical" evidence="6">
    <location>
        <begin position="294"/>
        <end position="316"/>
    </location>
</feature>
<dbReference type="GO" id="GO:0005886">
    <property type="term" value="C:plasma membrane"/>
    <property type="evidence" value="ECO:0007669"/>
    <property type="project" value="UniProtKB-SubCell"/>
</dbReference>
<evidence type="ECO:0000256" key="2">
    <source>
        <dbReference type="ARBA" id="ARBA00022475"/>
    </source>
</evidence>
<reference evidence="7 8" key="1">
    <citation type="submission" date="2016-10" db="EMBL/GenBank/DDBJ databases">
        <title>Rodentibacter gen. nov. and new species.</title>
        <authorList>
            <person name="Christensen H."/>
        </authorList>
    </citation>
    <scope>NUCLEOTIDE SEQUENCE [LARGE SCALE GENOMIC DNA]</scope>
    <source>
        <strain evidence="7 8">Ppn418</strain>
    </source>
</reference>
<accession>A0A1V3IF57</accession>
<protein>
    <submittedName>
        <fullName evidence="7">RfbX protein</fullName>
    </submittedName>
</protein>
<keyword evidence="5 6" id="KW-0472">Membrane</keyword>
<comment type="caution">
    <text evidence="7">The sequence shown here is derived from an EMBL/GenBank/DDBJ whole genome shotgun (WGS) entry which is preliminary data.</text>
</comment>
<dbReference type="InterPro" id="IPR050833">
    <property type="entry name" value="Poly_Biosynth_Transport"/>
</dbReference>
<feature type="transmembrane region" description="Helical" evidence="6">
    <location>
        <begin position="141"/>
        <end position="163"/>
    </location>
</feature>
<keyword evidence="8" id="KW-1185">Reference proteome</keyword>
<keyword evidence="4 6" id="KW-1133">Transmembrane helix</keyword>
<evidence type="ECO:0000313" key="7">
    <source>
        <dbReference type="EMBL" id="OOF39307.1"/>
    </source>
</evidence>
<dbReference type="Proteomes" id="UP000189426">
    <property type="component" value="Unassembled WGS sequence"/>
</dbReference>
<feature type="transmembrane region" description="Helical" evidence="6">
    <location>
        <begin position="112"/>
        <end position="129"/>
    </location>
</feature>
<feature type="transmembrane region" description="Helical" evidence="6">
    <location>
        <begin position="12"/>
        <end position="31"/>
    </location>
</feature>
<keyword evidence="3 6" id="KW-0812">Transmembrane</keyword>
<feature type="transmembrane region" description="Helical" evidence="6">
    <location>
        <begin position="364"/>
        <end position="391"/>
    </location>
</feature>
<proteinExistence type="predicted"/>
<feature type="transmembrane region" description="Helical" evidence="6">
    <location>
        <begin position="229"/>
        <end position="247"/>
    </location>
</feature>
<gene>
    <name evidence="7" type="ORF">BKK47_07075</name>
</gene>
<evidence type="ECO:0000256" key="3">
    <source>
        <dbReference type="ARBA" id="ARBA00022692"/>
    </source>
</evidence>
<evidence type="ECO:0000313" key="8">
    <source>
        <dbReference type="Proteomes" id="UP000189426"/>
    </source>
</evidence>
<sequence>MINLISMVFVRQILVGVLQIVTLILIARGLGSEQMGLYTLAILLPTLFSQMITFGLQSVNIYAIGRKIVNERQALYVNLVLLTFISLLTVLVLAVGVHYFGVYFFKDMPVTLLYLSIASLLPQTFFTVLPSLVQAMQNFKWFNILCVAQPAMVFVISLIAVLLSNQVESVLMAYVVSHWLSFIILIRIIWKLIKIEIYPVFKFLKEFIGYGVQSHLSNIITLLNYRSSLLILGYFTTPIVVGVYSVGMQLAEKLWLPSQAVSTVLLPRLSSKLGEDNDAREVAKLTLDSARMTLLVTLLIGAAFAVLAPIVVDWLFGEDYNQAVYVVLLLLPGILAWTPSRILANDLAARGFAELNLKNSYWVFVINVALSLCLVPLFGLIGASLATTMAYTMDLVLRLKAFEQVTKSGAFINIMPKWSDFKMMFGFVTGIRKNAR</sequence>
<feature type="transmembrane region" description="Helical" evidence="6">
    <location>
        <begin position="75"/>
        <end position="100"/>
    </location>
</feature>
<organism evidence="7 8">
    <name type="scientific">Rodentibacter mrazii</name>
    <dbReference type="NCBI Taxonomy" id="1908257"/>
    <lineage>
        <taxon>Bacteria</taxon>
        <taxon>Pseudomonadati</taxon>
        <taxon>Pseudomonadota</taxon>
        <taxon>Gammaproteobacteria</taxon>
        <taxon>Pasteurellales</taxon>
        <taxon>Pasteurellaceae</taxon>
        <taxon>Rodentibacter</taxon>
    </lineage>
</organism>
<name>A0A1V3IF57_9PAST</name>
<evidence type="ECO:0000256" key="1">
    <source>
        <dbReference type="ARBA" id="ARBA00004651"/>
    </source>
</evidence>
<evidence type="ECO:0000256" key="5">
    <source>
        <dbReference type="ARBA" id="ARBA00023136"/>
    </source>
</evidence>
<feature type="transmembrane region" description="Helical" evidence="6">
    <location>
        <begin position="323"/>
        <end position="344"/>
    </location>
</feature>